<accession>A0A401NM30</accession>
<evidence type="ECO:0000256" key="13">
    <source>
        <dbReference type="ARBA" id="ARBA00045144"/>
    </source>
</evidence>
<keyword evidence="10 14" id="KW-0472">Membrane</keyword>
<feature type="transmembrane region" description="Helical" evidence="14">
    <location>
        <begin position="94"/>
        <end position="114"/>
    </location>
</feature>
<evidence type="ECO:0000256" key="2">
    <source>
        <dbReference type="ARBA" id="ARBA00004542"/>
    </source>
</evidence>
<evidence type="ECO:0000256" key="10">
    <source>
        <dbReference type="ARBA" id="ARBA00023136"/>
    </source>
</evidence>
<feature type="transmembrane region" description="Helical" evidence="14">
    <location>
        <begin position="160"/>
        <end position="181"/>
    </location>
</feature>
<gene>
    <name evidence="16" type="ORF">scyTo_0014415</name>
</gene>
<dbReference type="Pfam" id="PF10277">
    <property type="entry name" value="Frag1"/>
    <property type="match status" value="1"/>
</dbReference>
<dbReference type="STRING" id="75743.A0A401NM30"/>
<keyword evidence="6 14" id="KW-0812">Transmembrane</keyword>
<sequence>MEGKIIYSVALLLSTHAGQNSDRQGCGHGVYSPFFWQSLRREALGPFTWVCVIRYQQVIDYGHQSALNIVSLVAGCLCAVGGSMVGNFQTVNQIHVHLVGAFLAFFIGNVYFWLQAALTYKIQPRHGGKWIGPVRIICSLVCTVCLCLVVLLHSLNKRTAAAICEWVAAMVLLLLFGLFAVDFRHIHGHYFHVIQEKSRIQNSTTTLEL</sequence>
<dbReference type="InterPro" id="IPR050911">
    <property type="entry name" value="DRAM/TMEM150_Autophagy_Mod"/>
</dbReference>
<dbReference type="EMBL" id="BFAA01007723">
    <property type="protein sequence ID" value="GCB61933.1"/>
    <property type="molecule type" value="Genomic_DNA"/>
</dbReference>
<evidence type="ECO:0000256" key="7">
    <source>
        <dbReference type="ARBA" id="ARBA00022753"/>
    </source>
</evidence>
<dbReference type="Proteomes" id="UP000288216">
    <property type="component" value="Unassembled WGS sequence"/>
</dbReference>
<evidence type="ECO:0000256" key="11">
    <source>
        <dbReference type="ARBA" id="ARBA00023180"/>
    </source>
</evidence>
<comment type="caution">
    <text evidence="16">The sequence shown here is derived from an EMBL/GenBank/DDBJ whole genome shotgun (WGS) entry which is preliminary data.</text>
</comment>
<dbReference type="OrthoDB" id="191706at2759"/>
<dbReference type="InterPro" id="IPR019402">
    <property type="entry name" value="CWH43_N"/>
</dbReference>
<keyword evidence="17" id="KW-1185">Reference proteome</keyword>
<dbReference type="AlphaFoldDB" id="A0A401NM30"/>
<comment type="subcellular location">
    <subcellularLocation>
        <location evidence="3">Cell membrane</location>
        <topology evidence="3">Multi-pass membrane protein</topology>
    </subcellularLocation>
    <subcellularLocation>
        <location evidence="2">Cytoplasmic vesicle</location>
        <location evidence="2">Autophagosome membrane</location>
        <topology evidence="2">Multi-pass membrane protein</topology>
    </subcellularLocation>
    <subcellularLocation>
        <location evidence="1">Endosome membrane</location>
        <topology evidence="1">Multi-pass membrane protein</topology>
    </subcellularLocation>
</comment>
<dbReference type="PANTHER" id="PTHR21324">
    <property type="entry name" value="FASTING-INDUCIBLE INTEGRAL MEMBRANE PROTEIN TM6P1-RELATED"/>
    <property type="match status" value="1"/>
</dbReference>
<dbReference type="PANTHER" id="PTHR21324:SF3">
    <property type="entry name" value="MODULATOR OF MACROAUTOPHAGY TMEM150B"/>
    <property type="match status" value="1"/>
</dbReference>
<dbReference type="GO" id="GO:0005886">
    <property type="term" value="C:plasma membrane"/>
    <property type="evidence" value="ECO:0007669"/>
    <property type="project" value="UniProtKB-SubCell"/>
</dbReference>
<evidence type="ECO:0000256" key="1">
    <source>
        <dbReference type="ARBA" id="ARBA00004337"/>
    </source>
</evidence>
<keyword evidence="8 14" id="KW-1133">Transmembrane helix</keyword>
<name>A0A401NM30_SCYTO</name>
<comment type="function">
    <text evidence="13">Modulator of macroautophagy that causes accumulation of autophagosomes under basal conditions and enhances autophagic flux. Represses cell death and promotes long-term clonogenic survival of cells grown in the absence of glucose in a macroautophagy-independent manner. May have some role in extracellular matrix engulfment or growth factor receptor recycling, both of which can modulate cell survival.</text>
</comment>
<keyword evidence="9" id="KW-0072">Autophagy</keyword>
<comment type="similarity">
    <text evidence="4">Belongs to the DRAM/TMEM150 family.</text>
</comment>
<evidence type="ECO:0000256" key="4">
    <source>
        <dbReference type="ARBA" id="ARBA00006565"/>
    </source>
</evidence>
<evidence type="ECO:0000256" key="8">
    <source>
        <dbReference type="ARBA" id="ARBA00022989"/>
    </source>
</evidence>
<evidence type="ECO:0000256" key="3">
    <source>
        <dbReference type="ARBA" id="ARBA00004651"/>
    </source>
</evidence>
<keyword evidence="7" id="KW-0967">Endosome</keyword>
<evidence type="ECO:0000256" key="5">
    <source>
        <dbReference type="ARBA" id="ARBA00022475"/>
    </source>
</evidence>
<feature type="domain" description="CWH43-like N-terminal" evidence="15">
    <location>
        <begin position="33"/>
        <end position="186"/>
    </location>
</feature>
<evidence type="ECO:0000313" key="17">
    <source>
        <dbReference type="Proteomes" id="UP000288216"/>
    </source>
</evidence>
<dbReference type="GO" id="GO:0000421">
    <property type="term" value="C:autophagosome membrane"/>
    <property type="evidence" value="ECO:0007669"/>
    <property type="project" value="UniProtKB-SubCell"/>
</dbReference>
<organism evidence="16 17">
    <name type="scientific">Scyliorhinus torazame</name>
    <name type="common">Cloudy catshark</name>
    <name type="synonym">Catulus torazame</name>
    <dbReference type="NCBI Taxonomy" id="75743"/>
    <lineage>
        <taxon>Eukaryota</taxon>
        <taxon>Metazoa</taxon>
        <taxon>Chordata</taxon>
        <taxon>Craniata</taxon>
        <taxon>Vertebrata</taxon>
        <taxon>Chondrichthyes</taxon>
        <taxon>Elasmobranchii</taxon>
        <taxon>Galeomorphii</taxon>
        <taxon>Galeoidea</taxon>
        <taxon>Carcharhiniformes</taxon>
        <taxon>Scyliorhinidae</taxon>
        <taxon>Scyliorhinus</taxon>
    </lineage>
</organism>
<dbReference type="GO" id="GO:0006914">
    <property type="term" value="P:autophagy"/>
    <property type="evidence" value="ECO:0007669"/>
    <property type="project" value="UniProtKB-KW"/>
</dbReference>
<reference evidence="16 17" key="1">
    <citation type="journal article" date="2018" name="Nat. Ecol. Evol.">
        <title>Shark genomes provide insights into elasmobranch evolution and the origin of vertebrates.</title>
        <authorList>
            <person name="Hara Y"/>
            <person name="Yamaguchi K"/>
            <person name="Onimaru K"/>
            <person name="Kadota M"/>
            <person name="Koyanagi M"/>
            <person name="Keeley SD"/>
            <person name="Tatsumi K"/>
            <person name="Tanaka K"/>
            <person name="Motone F"/>
            <person name="Kageyama Y"/>
            <person name="Nozu R"/>
            <person name="Adachi N"/>
            <person name="Nishimura O"/>
            <person name="Nakagawa R"/>
            <person name="Tanegashima C"/>
            <person name="Kiyatake I"/>
            <person name="Matsumoto R"/>
            <person name="Murakumo K"/>
            <person name="Nishida K"/>
            <person name="Terakita A"/>
            <person name="Kuratani S"/>
            <person name="Sato K"/>
            <person name="Hyodo S Kuraku.S."/>
        </authorList>
    </citation>
    <scope>NUCLEOTIDE SEQUENCE [LARGE SCALE GENOMIC DNA]</scope>
</reference>
<keyword evidence="11" id="KW-0325">Glycoprotein</keyword>
<evidence type="ECO:0000256" key="12">
    <source>
        <dbReference type="ARBA" id="ARBA00023329"/>
    </source>
</evidence>
<dbReference type="OMA" id="WVCVIRY"/>
<evidence type="ECO:0000256" key="6">
    <source>
        <dbReference type="ARBA" id="ARBA00022692"/>
    </source>
</evidence>
<protein>
    <recommendedName>
        <fullName evidence="15">CWH43-like N-terminal domain-containing protein</fullName>
    </recommendedName>
</protein>
<evidence type="ECO:0000256" key="14">
    <source>
        <dbReference type="SAM" id="Phobius"/>
    </source>
</evidence>
<feature type="transmembrane region" description="Helical" evidence="14">
    <location>
        <begin position="66"/>
        <end position="88"/>
    </location>
</feature>
<keyword evidence="12" id="KW-0968">Cytoplasmic vesicle</keyword>
<proteinExistence type="inferred from homology"/>
<evidence type="ECO:0000256" key="9">
    <source>
        <dbReference type="ARBA" id="ARBA00023006"/>
    </source>
</evidence>
<evidence type="ECO:0000313" key="16">
    <source>
        <dbReference type="EMBL" id="GCB61933.1"/>
    </source>
</evidence>
<dbReference type="GO" id="GO:0010008">
    <property type="term" value="C:endosome membrane"/>
    <property type="evidence" value="ECO:0007669"/>
    <property type="project" value="UniProtKB-SubCell"/>
</dbReference>
<keyword evidence="5" id="KW-1003">Cell membrane</keyword>
<evidence type="ECO:0000259" key="15">
    <source>
        <dbReference type="Pfam" id="PF10277"/>
    </source>
</evidence>
<feature type="transmembrane region" description="Helical" evidence="14">
    <location>
        <begin position="134"/>
        <end position="154"/>
    </location>
</feature>